<dbReference type="PRINTS" id="PR00723">
    <property type="entry name" value="SUBTILISIN"/>
</dbReference>
<dbReference type="Pfam" id="PF00082">
    <property type="entry name" value="Peptidase_S8"/>
    <property type="match status" value="1"/>
</dbReference>
<evidence type="ECO:0000256" key="6">
    <source>
        <dbReference type="ARBA" id="ARBA00022723"/>
    </source>
</evidence>
<evidence type="ECO:0000256" key="13">
    <source>
        <dbReference type="SAM" id="Phobius"/>
    </source>
</evidence>
<dbReference type="PROSITE" id="PS51892">
    <property type="entry name" value="SUBTILASE"/>
    <property type="match status" value="1"/>
</dbReference>
<feature type="active site" description="Charge relay system" evidence="11">
    <location>
        <position position="278"/>
    </location>
</feature>
<feature type="domain" description="Peptidase S8/S53" evidence="15">
    <location>
        <begin position="76"/>
        <end position="326"/>
    </location>
</feature>
<dbReference type="InterPro" id="IPR023834">
    <property type="entry name" value="T7SS_pept_S8A_mycosin"/>
</dbReference>
<feature type="transmembrane region" description="Helical" evidence="13">
    <location>
        <begin position="376"/>
        <end position="397"/>
    </location>
</feature>
<evidence type="ECO:0000256" key="1">
    <source>
        <dbReference type="ARBA" id="ARBA00004162"/>
    </source>
</evidence>
<evidence type="ECO:0000256" key="10">
    <source>
        <dbReference type="ARBA" id="ARBA00023136"/>
    </source>
</evidence>
<evidence type="ECO:0000256" key="7">
    <source>
        <dbReference type="ARBA" id="ARBA00022801"/>
    </source>
</evidence>
<feature type="chain" id="PRO_5046403573" evidence="14">
    <location>
        <begin position="28"/>
        <end position="404"/>
    </location>
</feature>
<gene>
    <name evidence="16" type="primary">mycP</name>
    <name evidence="16" type="ORF">HCN08_24860</name>
</gene>
<keyword evidence="7 11" id="KW-0378">Hydrolase</keyword>
<evidence type="ECO:0000256" key="4">
    <source>
        <dbReference type="ARBA" id="ARBA00022670"/>
    </source>
</evidence>
<sequence length="404" mass="41065">MSVAAVAAAALAVLPGVLLGSAPAAMADASAAPDSPRAYQPLDGDGQCTFPAPSVKQTPWSLQRVLLNQLWQSTQGKGVKVAVIDSGVDVKNPQLTLAVDVSHSVDLVDPKGNGTTDPVGHGTEVAGIIAARPVSSTGFVGLAPQATIISIRQAGEDGTGTIPNLIKALHDAVAAGAKVINISQDAPAGTPELQAAITAAVHADVVVIASAGNDGADGKSRTTFPGGYPGVLAVGASDRNNERASFSQAGDFVGVAAPGVDMLSTVPGGGQCVDNGTSFAAPFVAGVAALIRAKHPSWTAPEVIAQIEQTAQRTTSLGHNAFVGWGVVDPVRALTDDEKKVETPTPDPGVLKGRDRVVPAALTFGDTAKQRQKRTAAYVVSGMAVVLLLITGTTIALRDRRRRT</sequence>
<dbReference type="InterPro" id="IPR034202">
    <property type="entry name" value="Subtilisin_Carlsberg-like"/>
</dbReference>
<comment type="caution">
    <text evidence="16">The sequence shown here is derived from an EMBL/GenBank/DDBJ whole genome shotgun (WGS) entry which is preliminary data.</text>
</comment>
<dbReference type="InterPro" id="IPR023828">
    <property type="entry name" value="Peptidase_S8_Ser-AS"/>
</dbReference>
<keyword evidence="6" id="KW-0479">Metal-binding</keyword>
<dbReference type="EMBL" id="JAATEJ010000023">
    <property type="protein sequence ID" value="NJP46609.1"/>
    <property type="molecule type" value="Genomic_DNA"/>
</dbReference>
<dbReference type="Proteomes" id="UP000734511">
    <property type="component" value="Unassembled WGS sequence"/>
</dbReference>
<keyword evidence="5 13" id="KW-0812">Transmembrane</keyword>
<feature type="active site" description="Charge relay system" evidence="11">
    <location>
        <position position="85"/>
    </location>
</feature>
<evidence type="ECO:0000256" key="5">
    <source>
        <dbReference type="ARBA" id="ARBA00022692"/>
    </source>
</evidence>
<dbReference type="PANTHER" id="PTHR43806:SF11">
    <property type="entry name" value="CEREVISIN-RELATED"/>
    <property type="match status" value="1"/>
</dbReference>
<reference evidence="16 17" key="1">
    <citation type="submission" date="2020-03" db="EMBL/GenBank/DDBJ databases">
        <title>WGS of actinomycetes isolated from Thailand.</title>
        <authorList>
            <person name="Thawai C."/>
        </authorList>
    </citation>
    <scope>NUCLEOTIDE SEQUENCE [LARGE SCALE GENOMIC DNA]</scope>
    <source>
        <strain evidence="16 17">PRB2-1</strain>
    </source>
</reference>
<dbReference type="InterPro" id="IPR000209">
    <property type="entry name" value="Peptidase_S8/S53_dom"/>
</dbReference>
<evidence type="ECO:0000256" key="9">
    <source>
        <dbReference type="ARBA" id="ARBA00022989"/>
    </source>
</evidence>
<evidence type="ECO:0000256" key="14">
    <source>
        <dbReference type="SAM" id="SignalP"/>
    </source>
</evidence>
<evidence type="ECO:0000259" key="15">
    <source>
        <dbReference type="Pfam" id="PF00082"/>
    </source>
</evidence>
<keyword evidence="8 11" id="KW-0720">Serine protease</keyword>
<dbReference type="InterPro" id="IPR036852">
    <property type="entry name" value="Peptidase_S8/S53_dom_sf"/>
</dbReference>
<accession>A0ABX0ZRL3</accession>
<dbReference type="GO" id="GO:0006508">
    <property type="term" value="P:proteolysis"/>
    <property type="evidence" value="ECO:0007669"/>
    <property type="project" value="UniProtKB-KW"/>
</dbReference>
<dbReference type="PROSITE" id="PS00138">
    <property type="entry name" value="SUBTILASE_SER"/>
    <property type="match status" value="1"/>
</dbReference>
<keyword evidence="14" id="KW-0732">Signal</keyword>
<dbReference type="PROSITE" id="PS00137">
    <property type="entry name" value="SUBTILASE_HIS"/>
    <property type="match status" value="1"/>
</dbReference>
<evidence type="ECO:0000313" key="17">
    <source>
        <dbReference type="Proteomes" id="UP000734511"/>
    </source>
</evidence>
<dbReference type="InterPro" id="IPR015500">
    <property type="entry name" value="Peptidase_S8_subtilisin-rel"/>
</dbReference>
<dbReference type="PROSITE" id="PS00136">
    <property type="entry name" value="SUBTILASE_ASP"/>
    <property type="match status" value="1"/>
</dbReference>
<evidence type="ECO:0000256" key="2">
    <source>
        <dbReference type="ARBA" id="ARBA00011073"/>
    </source>
</evidence>
<evidence type="ECO:0000256" key="11">
    <source>
        <dbReference type="PROSITE-ProRule" id="PRU01240"/>
    </source>
</evidence>
<dbReference type="RefSeq" id="WP_167985468.1">
    <property type="nucleotide sequence ID" value="NZ_JAATEJ010000023.1"/>
</dbReference>
<keyword evidence="17" id="KW-1185">Reference proteome</keyword>
<comment type="subcellular location">
    <subcellularLocation>
        <location evidence="1">Cell membrane</location>
        <topology evidence="1">Single-pass membrane protein</topology>
    </subcellularLocation>
</comment>
<keyword evidence="4 11" id="KW-0645">Protease</keyword>
<dbReference type="GO" id="GO:0008233">
    <property type="term" value="F:peptidase activity"/>
    <property type="evidence" value="ECO:0007669"/>
    <property type="project" value="UniProtKB-KW"/>
</dbReference>
<organism evidence="16 17">
    <name type="scientific">Actinacidiphila epipremni</name>
    <dbReference type="NCBI Taxonomy" id="2053013"/>
    <lineage>
        <taxon>Bacteria</taxon>
        <taxon>Bacillati</taxon>
        <taxon>Actinomycetota</taxon>
        <taxon>Actinomycetes</taxon>
        <taxon>Kitasatosporales</taxon>
        <taxon>Streptomycetaceae</taxon>
        <taxon>Actinacidiphila</taxon>
    </lineage>
</organism>
<evidence type="ECO:0000313" key="16">
    <source>
        <dbReference type="EMBL" id="NJP46609.1"/>
    </source>
</evidence>
<dbReference type="CDD" id="cd07477">
    <property type="entry name" value="Peptidases_S8_Subtilisin_subset"/>
    <property type="match status" value="1"/>
</dbReference>
<dbReference type="InterPro" id="IPR050131">
    <property type="entry name" value="Peptidase_S8_subtilisin-like"/>
</dbReference>
<keyword evidence="10 13" id="KW-0472">Membrane</keyword>
<dbReference type="InterPro" id="IPR023827">
    <property type="entry name" value="Peptidase_S8_Asp-AS"/>
</dbReference>
<dbReference type="NCBIfam" id="TIGR03921">
    <property type="entry name" value="T7SS_mycosin"/>
    <property type="match status" value="1"/>
</dbReference>
<protein>
    <submittedName>
        <fullName evidence="16">Type VII secretion-associated serine protease mycosin</fullName>
    </submittedName>
</protein>
<evidence type="ECO:0000256" key="8">
    <source>
        <dbReference type="ARBA" id="ARBA00022825"/>
    </source>
</evidence>
<keyword evidence="3" id="KW-1003">Cell membrane</keyword>
<keyword evidence="9 13" id="KW-1133">Transmembrane helix</keyword>
<evidence type="ECO:0000256" key="3">
    <source>
        <dbReference type="ARBA" id="ARBA00022475"/>
    </source>
</evidence>
<dbReference type="InterPro" id="IPR022398">
    <property type="entry name" value="Peptidase_S8_His-AS"/>
</dbReference>
<evidence type="ECO:0000256" key="12">
    <source>
        <dbReference type="RuleBase" id="RU003355"/>
    </source>
</evidence>
<name>A0ABX0ZRL3_9ACTN</name>
<dbReference type="PANTHER" id="PTHR43806">
    <property type="entry name" value="PEPTIDASE S8"/>
    <property type="match status" value="1"/>
</dbReference>
<feature type="signal peptide" evidence="14">
    <location>
        <begin position="1"/>
        <end position="27"/>
    </location>
</feature>
<comment type="similarity">
    <text evidence="2 11 12">Belongs to the peptidase S8 family.</text>
</comment>
<feature type="active site" description="Charge relay system" evidence="11">
    <location>
        <position position="121"/>
    </location>
</feature>
<dbReference type="Gene3D" id="3.40.50.200">
    <property type="entry name" value="Peptidase S8/S53 domain"/>
    <property type="match status" value="1"/>
</dbReference>
<dbReference type="SUPFAM" id="SSF52743">
    <property type="entry name" value="Subtilisin-like"/>
    <property type="match status" value="1"/>
</dbReference>
<proteinExistence type="inferred from homology"/>